<name>A0A0F9EUB5_9ZZZZ</name>
<protein>
    <submittedName>
        <fullName evidence="1">Uncharacterized protein</fullName>
    </submittedName>
</protein>
<accession>A0A0F9EUB5</accession>
<evidence type="ECO:0000313" key="1">
    <source>
        <dbReference type="EMBL" id="KKL27388.1"/>
    </source>
</evidence>
<sequence length="259" mass="25970">MGQDSEFQDRSIWDILEGGGVVGGPAAAYPAINVNFADMLLWLADGTRKGSGSALGANESLADVLYGANGVVGSWPAGSVQSGTGVSLAAGIRYTSENLRTISGAFIPGMGTQLVRAAASDLHAASATVSAFTVGTGRILLMGLLVEVSGAAIDTVGTVNFKFQSNPTTGSAADLCANLDIDSFIVGTIMSLDGVVGTALLTSTTASSVLMMPNAPRGIVIPPGTIDAVASADGNNGGSNLEITVYWIPLDTGATLVTA</sequence>
<dbReference type="EMBL" id="LAZR01035483">
    <property type="protein sequence ID" value="KKL27388.1"/>
    <property type="molecule type" value="Genomic_DNA"/>
</dbReference>
<gene>
    <name evidence="1" type="ORF">LCGC14_2385640</name>
</gene>
<proteinExistence type="predicted"/>
<comment type="caution">
    <text evidence="1">The sequence shown here is derived from an EMBL/GenBank/DDBJ whole genome shotgun (WGS) entry which is preliminary data.</text>
</comment>
<dbReference type="AlphaFoldDB" id="A0A0F9EUB5"/>
<organism evidence="1">
    <name type="scientific">marine sediment metagenome</name>
    <dbReference type="NCBI Taxonomy" id="412755"/>
    <lineage>
        <taxon>unclassified sequences</taxon>
        <taxon>metagenomes</taxon>
        <taxon>ecological metagenomes</taxon>
    </lineage>
</organism>
<reference evidence="1" key="1">
    <citation type="journal article" date="2015" name="Nature">
        <title>Complex archaea that bridge the gap between prokaryotes and eukaryotes.</title>
        <authorList>
            <person name="Spang A."/>
            <person name="Saw J.H."/>
            <person name="Jorgensen S.L."/>
            <person name="Zaremba-Niedzwiedzka K."/>
            <person name="Martijn J."/>
            <person name="Lind A.E."/>
            <person name="van Eijk R."/>
            <person name="Schleper C."/>
            <person name="Guy L."/>
            <person name="Ettema T.J."/>
        </authorList>
    </citation>
    <scope>NUCLEOTIDE SEQUENCE</scope>
</reference>